<evidence type="ECO:0000256" key="9">
    <source>
        <dbReference type="ARBA" id="ARBA00023242"/>
    </source>
</evidence>
<feature type="compositionally biased region" description="Low complexity" evidence="10">
    <location>
        <begin position="2750"/>
        <end position="2763"/>
    </location>
</feature>
<feature type="compositionally biased region" description="Basic and acidic residues" evidence="10">
    <location>
        <begin position="1077"/>
        <end position="1102"/>
    </location>
</feature>
<feature type="region of interest" description="Disordered" evidence="10">
    <location>
        <begin position="3169"/>
        <end position="3193"/>
    </location>
</feature>
<feature type="region of interest" description="Disordered" evidence="10">
    <location>
        <begin position="2787"/>
        <end position="2851"/>
    </location>
</feature>
<dbReference type="Pfam" id="PF00271">
    <property type="entry name" value="Helicase_C"/>
    <property type="match status" value="1"/>
</dbReference>
<dbReference type="GO" id="GO:0005524">
    <property type="term" value="F:ATP binding"/>
    <property type="evidence" value="ECO:0007669"/>
    <property type="project" value="UniProtKB-KW"/>
</dbReference>
<organism evidence="14 15">
    <name type="scientific">Clytia hemisphaerica</name>
    <dbReference type="NCBI Taxonomy" id="252671"/>
    <lineage>
        <taxon>Eukaryota</taxon>
        <taxon>Metazoa</taxon>
        <taxon>Cnidaria</taxon>
        <taxon>Hydrozoa</taxon>
        <taxon>Hydroidolina</taxon>
        <taxon>Leptothecata</taxon>
        <taxon>Obeliida</taxon>
        <taxon>Clytiidae</taxon>
        <taxon>Clytia</taxon>
    </lineage>
</organism>
<feature type="compositionally biased region" description="Polar residues" evidence="10">
    <location>
        <begin position="878"/>
        <end position="891"/>
    </location>
</feature>
<dbReference type="Proteomes" id="UP000594262">
    <property type="component" value="Unplaced"/>
</dbReference>
<feature type="region of interest" description="Disordered" evidence="10">
    <location>
        <begin position="660"/>
        <end position="761"/>
    </location>
</feature>
<feature type="compositionally biased region" description="Basic and acidic residues" evidence="10">
    <location>
        <begin position="3264"/>
        <end position="3281"/>
    </location>
</feature>
<feature type="compositionally biased region" description="Low complexity" evidence="10">
    <location>
        <begin position="3744"/>
        <end position="3757"/>
    </location>
</feature>
<evidence type="ECO:0000313" key="14">
    <source>
        <dbReference type="EnsemblMetazoa" id="CLYHEMP021014.1"/>
    </source>
</evidence>
<evidence type="ECO:0000256" key="3">
    <source>
        <dbReference type="ARBA" id="ARBA00022741"/>
    </source>
</evidence>
<feature type="compositionally biased region" description="Basic and acidic residues" evidence="10">
    <location>
        <begin position="3679"/>
        <end position="3698"/>
    </location>
</feature>
<evidence type="ECO:0000256" key="10">
    <source>
        <dbReference type="SAM" id="MobiDB-lite"/>
    </source>
</evidence>
<evidence type="ECO:0000256" key="6">
    <source>
        <dbReference type="ARBA" id="ARBA00023015"/>
    </source>
</evidence>
<feature type="compositionally biased region" description="Basic and acidic residues" evidence="10">
    <location>
        <begin position="3176"/>
        <end position="3193"/>
    </location>
</feature>
<feature type="domain" description="Helicase ATP-binding" evidence="12">
    <location>
        <begin position="1362"/>
        <end position="1536"/>
    </location>
</feature>
<feature type="compositionally biased region" description="Polar residues" evidence="10">
    <location>
        <begin position="3821"/>
        <end position="3830"/>
    </location>
</feature>
<keyword evidence="8" id="KW-0804">Transcription</keyword>
<feature type="compositionally biased region" description="Polar residues" evidence="10">
    <location>
        <begin position="201"/>
        <end position="213"/>
    </location>
</feature>
<dbReference type="InterPro" id="IPR014001">
    <property type="entry name" value="Helicase_ATP-bd"/>
</dbReference>
<dbReference type="EnsemblMetazoa" id="CLYHEMT021014.1">
    <property type="protein sequence ID" value="CLYHEMP021014.1"/>
    <property type="gene ID" value="CLYHEMG021014"/>
</dbReference>
<feature type="compositionally biased region" description="Polar residues" evidence="10">
    <location>
        <begin position="416"/>
        <end position="442"/>
    </location>
</feature>
<name>A0A7M5XCN7_9CNID</name>
<feature type="region of interest" description="Disordered" evidence="10">
    <location>
        <begin position="2230"/>
        <end position="2333"/>
    </location>
</feature>
<feature type="compositionally biased region" description="Polar residues" evidence="10">
    <location>
        <begin position="467"/>
        <end position="497"/>
    </location>
</feature>
<dbReference type="InterPro" id="IPR056342">
    <property type="entry name" value="HTH_CHD6-9"/>
</dbReference>
<evidence type="ECO:0000259" key="12">
    <source>
        <dbReference type="PROSITE" id="PS51192"/>
    </source>
</evidence>
<keyword evidence="3" id="KW-0547">Nucleotide-binding</keyword>
<feature type="compositionally biased region" description="Basic residues" evidence="10">
    <location>
        <begin position="981"/>
        <end position="999"/>
    </location>
</feature>
<dbReference type="InterPro" id="IPR038718">
    <property type="entry name" value="SNF2-like_sf"/>
</dbReference>
<feature type="region of interest" description="Disordered" evidence="10">
    <location>
        <begin position="235"/>
        <end position="525"/>
    </location>
</feature>
<feature type="compositionally biased region" description="Polar residues" evidence="10">
    <location>
        <begin position="714"/>
        <end position="724"/>
    </location>
</feature>
<dbReference type="InterPro" id="IPR016197">
    <property type="entry name" value="Chromo-like_dom_sf"/>
</dbReference>
<evidence type="ECO:0000256" key="5">
    <source>
        <dbReference type="ARBA" id="ARBA00022840"/>
    </source>
</evidence>
<feature type="compositionally biased region" description="Low complexity" evidence="10">
    <location>
        <begin position="245"/>
        <end position="292"/>
    </location>
</feature>
<feature type="compositionally biased region" description="Basic and acidic residues" evidence="10">
    <location>
        <begin position="3917"/>
        <end position="3927"/>
    </location>
</feature>
<feature type="compositionally biased region" description="Polar residues" evidence="10">
    <location>
        <begin position="3627"/>
        <end position="3638"/>
    </location>
</feature>
<dbReference type="PROSITE" id="PS51192">
    <property type="entry name" value="HELICASE_ATP_BIND_1"/>
    <property type="match status" value="1"/>
</dbReference>
<feature type="compositionally biased region" description="Low complexity" evidence="10">
    <location>
        <begin position="72"/>
        <end position="89"/>
    </location>
</feature>
<feature type="region of interest" description="Disordered" evidence="10">
    <location>
        <begin position="71"/>
        <end position="90"/>
    </location>
</feature>
<sequence length="4131" mass="467381">MSQNYMNYFNSGASTGMSGVSGNNANNNTNASSGMGGDFGGNNQANFLGGNMSLSGGSFMDMINSAPPPMMNTPAQQPQQAQPQQQQMPRYNHPTAYNNMYGQSNFGGGGGMENSAMRLQQFANRQMTPRHGFDMGNQMNQEQMNQYYMQMRKMRMMQEYGSQARFNNPNMQQHSWPRNMMSNMPPHLQQMSSGQSRMMQNPNFPSEMNNPQTRMQNLSNQQYQQAGAFRKMPVLDEAPPSLRGPSPFSPQQAQQQQPQQQPSQANASFNPQFKAQNLNQQQQQQPGNTMNQLNANEMSNPLSTNENLNVQKMMQQQPGQLRSPLPQQNTQQKPQQQHPSTQPQIQQPLTPQIQQPVTPLQQPATPIQQPPTPQLQQPPTPQPQTPQPLTPQPLTPQPQQQAQPQQTQIPISQQQGANPISTFLNNFNTDPNSSLNVPQSPKLTHFGAPSSVSSASSFDQPPEAAATSPSSNLTQVTQTLSYASPPSISSQNAQPSPTVKPIPSPIVSSAQNIPPLQTQPMGNPSSNAAIYFKSLAQIQQQINILKQSPQTPEVGHQIQMLNHRYAMIFKQYEASKQQMPPFLEQMPNRPNRNAPPMVNQPQNLSSPRFRQQHPQQLQQMRQQGPLSPRLPQNQRLQSPLPQLSQTQMALRQQQQQFMQQRQQQFMQQSQQQTFSSPLSVQQTRMQGALQQQPQPQQQPPPHQQPPQSNQLQQMRSPQPNFNQTPMQNQQIPPNSQPQHTSSQPQIQTPQQPKPQAQAKPSEISNAGLLEDSLDGINIPEFESFEKALTEDSKTDSLFSSAFLAGTDLFPSTSLFDGDPLESFTNKQDDLKKANENTITPVKQVENDSKSYQELSSSTTVLSSGNQGQQPAPNQNMQSMFGNNSFNLPITNQLNNKPVQQQAPAKQENFLPFPFNQNQFHAGPQIPPNIMMSMTNFMSQTISSMPSSSMNNINQMPGKPLSLPGMAPPAVDNTKQETMPKTKGKGKGSKAKAGGTKKKKDPTAPKGKAGRPPGSLNKKKREEKQKKIVEMEFDDFDALPPDELLGKEFDDPNMRRSLRERQKTTNYKDDFDYNISDDEGKKKAEQVEQEKEPKEQPEVKEDESLAPPVASNPVEPVIDGGVNQLVAYQPNLEVEGEIAIIEKILAMRTVQQEPGEEKTGKTEKTEDPENANKTEEKSEDISEEKVEESETKSKEQEETMVEEYYVKYKGYSYLHCEWGTLEYLAKKDKRVPAKIKRYKQKRDSSYAYLNELDDEPFNPDYVEIDRVLDYTTTVDPVTNDTIDHYLVKWRGLPYEDSTWELKMNIDESVIQNFHEMKKPPPVEQRRFKPRPQEGDWVKELQSPMYKNGNRLHDYQLEGMNWLTFCWYKRINCILADEMGLGKTIQSISLLCAMKKYGIRGPFLVIAPLSTIGNWQREFETWTDINAIVYHGSAVSRNNIQQYEMYYKDEKGNSINDVYKFEAIITTYEIVLSANQFLCTIPFRCLIIDEAHRLKNQKCKLMEGLNNLKMEHRVLLTGTPLQNNVEELFSLLNFLEPTRFPSQGAFMFEFGNLKTEGQVEKLKQILKPMMLRRVKADVQTNIASKEETIVEVELTTIQKKFYRAILERNFSFLAKGSGYSNLPNLMNTMMELRKCCNHPFLIKGAREKISSDYSDPEQPDKQLTHLSGLIESSGKMVLIDKLLPKLKSGGHKILVFSQMIKVLDLIQEYLMEKQYQFERIDGGVQGNMRQAAIDRFCRPDSDRFVFLLCTRAGGLGINLTAADTVIIFDSDWNPQNDLQAQARCHRIGQEKPVKVYRLICRNTYEREMFDRASLKLGLDKAVLGNMNQKETSGQKAMSKKEVEDLLKKGAYGAVMENDEDASNFCEEDIDQILQRRTQVIQIEGEGKGSTFSKASFVSDKAGLDVDIDDPDFWKKWAQKASIKLEDLEQDKQLIMAEPRKRKQTKRFGNIDGDALEMSDLDSDDEVYEPNKSKSKSSQYIERTAWTRVECFKVEKLLLIYGWDRWQDITSQVQFKQEVRNNDVEGISRTILAYCFRFYKTDEKSKDFFTNLIDESVKNAPPKNEKFDITDQILGSAPPPKNGRGRKRNATTNPGRNALRRLTHQYSKPALIECGLDWLTVDPDTLIIDSSYRKHLQQHCHKIMSRIRLIHSLKHDIIKEASVDIFEGKPHEEIEFTVPPAEGGELPAVWWDEKADKSLLIGTYKHGYEKYQQIRNDPCLYFYHKIGPYQMDEKAPETPESIVNPASVERCEDGASDTESVTSKKKSKPSSSATKAGENENDSMNESEDENDLFSSHNASPASVASNKETPPSTVPDAKQVQSNNPDTRWPQPNDLNMRLRRMFTSFLRFTDKEQLDILKAEKDKQKQVRLANMVQERQRKRAEMQQRWTRREESDFYKVLSNFGVIQNPETKEYDWQKFRQLAKLDKKLDETLTHYYEDFIAMCRRICGRATENDEKRLKGCQIEEISEDKASRCLQRVKLLNKIRTQVLPHEKLGERLALCIKSYDLPHWWKSVKHDKALLQGVAKHGLGRTEYQVLLDPDSIFKEMVDKIGTLKKESADDNKPTLHAQMNGEHPEKKPKDEAQLNNDIKTENKIPMHTNEYAQLLSSWPKDKGIVSHLEKVCTCVLKGEWPKMPKIEIQPMAAKLPSYSRSLISTVGHTTSAELTDEKHSRGNCTPNRDFKIKSIDGLKLTVKTDPKGDILKRKKRGDPIDFFPDDDRKVRIDSIKFIKKPRVERGVEMEDSRNVQIHIPSSPSTTKPSSPSSRLDKKPIIHFPSNVKVPKVSSIVTTGSTRSRSLTNTDHKPTIVKVLSGKPTRTRRHDSDAYSPVNKSAPLPSTASSDPTVGIHIDSPNSNVRIQGSKIEVKEKSSTKRDLSEVILKVPDPSRFMKSPQNSDSRKSRSTKVVKTSKPPPLTPDKHSPTTQSKVCEHKKDASKDKPVEEAPTLRRRPERSAKKRAKDSISEMSEAERPLGKDDLHERLMAPLSPSPRHSWRDMRSPPPHVLHRRGGDMYMDYYPDRSPPRGRSPEHLRRGHHSPGPFHRPGSPDRRSPPPIHHHHRPVSPPTRHRHTHSPPPPPVGRHPHNHSPHYRDHEDHHKHFHYNEPLSPRFRGGAPHEPYFYPERSRSPYFYDYRHEKERLYDELERRSPPIKHRRLSPTRDLYSPAHKHDYIHIPTDSHSPRHLDRHSPHEGRFPYGRVDWDSPRFRHEGLHSPPIRSSPVDAPVQYQPLSRSMPPRDEAKKPIIKSPRVHEEHRLRRSRSPVSFPDRQEKRRVQDEPTLKRSAETIPVANELSSPSKAKKSKPAEVERPVIEISTEAVRQNSQQQQQRKQPARKKGLGLLEMKIQGLKEKMEQSGVSDKIKEKMNSQPESTEKKEPSKAMETSPAPSIPKPTKRLSDVISNLTQEKGMKEPVSKPPGKRSKSLADITKDLAKSVEKSSVLDSSLAVSFSKNKPTVNSVSFNKPSKPVTSSSKLSDVISTLKEKSKAASAQLPTSKFKGVPLTVKPSNDSKLLNILKSGNADKSPRALQKKDSPEETPTSPPPRRASVISSVICSTIKSPVEKNAEGHPPELQSVLKSPPLERMKSPLERPNSRSERIRSPPSDRLTSSRQTRRSSTADRPFSPSDRLLSPTSGILHSQYDQLPESRPKDRYPPRDASPSARDFLPYDTYRSFKSSSSERIVSPRDHPIERIVSPRDHSTERLFSPRSSRNSERITSPRGPSPLDLTPSPRSSRKPSLDVPARDPSPRSSGRQSSSISPREPVIHSPDNRPPHSLRLLSPSQSERLTSPPPLTRVTPPLEKLSSPRSKHSSPLIDRRPSPLESVISQNTSRMKSPTDRTSSPSSRAKSPIPREAPPLDRIKSPKNHPTPPAREFASPGHGITSPVLRMKSPRPMEGPPPLDRVVSPNSERLGSTPYEHANLSKDRIKSPVDRLSLSEPRSSPIADRVMSPRIKSASVISSTGSKTSERLLSPTNNRRTPNITSPPPFSRAENDIQSKHSPSNRGTPGDERLMGERFQSPISSPVYSPAVVSNPLTIDLEKKKISSGRESATLQVITPTRTPTPIKSPLTQTLQVVTSPRHENSMSPSFPASPPQLVDKAVLSSQLTRPTAIVATTTANNESVDHVTKTDGKASS</sequence>
<feature type="compositionally biased region" description="Polar residues" evidence="10">
    <location>
        <begin position="506"/>
        <end position="525"/>
    </location>
</feature>
<comment type="subcellular location">
    <subcellularLocation>
        <location evidence="1">Nucleus</location>
    </subcellularLocation>
</comment>
<feature type="compositionally biased region" description="Acidic residues" evidence="10">
    <location>
        <begin position="2276"/>
        <end position="2289"/>
    </location>
</feature>
<dbReference type="Pfam" id="PF00385">
    <property type="entry name" value="Chromo"/>
    <property type="match status" value="1"/>
</dbReference>
<dbReference type="Gene3D" id="1.10.10.60">
    <property type="entry name" value="Homeodomain-like"/>
    <property type="match status" value="2"/>
</dbReference>
<dbReference type="GO" id="GO:0016787">
    <property type="term" value="F:hydrolase activity"/>
    <property type="evidence" value="ECO:0007669"/>
    <property type="project" value="UniProtKB-KW"/>
</dbReference>
<feature type="compositionally biased region" description="Basic and acidic residues" evidence="10">
    <location>
        <begin position="2554"/>
        <end position="2563"/>
    </location>
</feature>
<dbReference type="PROSITE" id="PS50013">
    <property type="entry name" value="CHROMO_2"/>
    <property type="match status" value="2"/>
</dbReference>
<dbReference type="InterPro" id="IPR023780">
    <property type="entry name" value="Chromo_domain"/>
</dbReference>
<feature type="compositionally biased region" description="Low complexity" evidence="10">
    <location>
        <begin position="660"/>
        <end position="673"/>
    </location>
</feature>
<feature type="compositionally biased region" description="Low complexity" evidence="10">
    <location>
        <begin position="3600"/>
        <end position="3617"/>
    </location>
</feature>
<feature type="compositionally biased region" description="Polar residues" evidence="10">
    <location>
        <begin position="674"/>
        <end position="689"/>
    </location>
</feature>
<feature type="region of interest" description="Disordered" evidence="10">
    <location>
        <begin position="846"/>
        <end position="891"/>
    </location>
</feature>
<evidence type="ECO:0000256" key="8">
    <source>
        <dbReference type="ARBA" id="ARBA00023163"/>
    </source>
</evidence>
<feature type="compositionally biased region" description="Basic and acidic residues" evidence="10">
    <location>
        <begin position="2863"/>
        <end position="2874"/>
    </location>
</feature>
<feature type="compositionally biased region" description="Basic and acidic residues" evidence="10">
    <location>
        <begin position="3577"/>
        <end position="3596"/>
    </location>
</feature>
<feature type="compositionally biased region" description="Polar residues" evidence="10">
    <location>
        <begin position="3968"/>
        <end position="3978"/>
    </location>
</feature>
<feature type="compositionally biased region" description="Polar residues" evidence="10">
    <location>
        <begin position="2290"/>
        <end position="2309"/>
    </location>
</feature>
<feature type="compositionally biased region" description="Polar residues" evidence="10">
    <location>
        <begin position="851"/>
        <end position="863"/>
    </location>
</feature>
<feature type="compositionally biased region" description="Low complexity" evidence="10">
    <location>
        <begin position="189"/>
        <end position="200"/>
    </location>
</feature>
<feature type="region of interest" description="Disordered" evidence="10">
    <location>
        <begin position="2863"/>
        <end position="3092"/>
    </location>
</feature>
<accession>A0A7M5XCN7</accession>
<feature type="region of interest" description="Disordered" evidence="10">
    <location>
        <begin position="2554"/>
        <end position="2582"/>
    </location>
</feature>
<proteinExistence type="predicted"/>
<evidence type="ECO:0000313" key="15">
    <source>
        <dbReference type="Proteomes" id="UP000594262"/>
    </source>
</evidence>
<dbReference type="Gene3D" id="2.40.50.40">
    <property type="match status" value="2"/>
</dbReference>
<feature type="domain" description="Chromo" evidence="11">
    <location>
        <begin position="1180"/>
        <end position="1249"/>
    </location>
</feature>
<dbReference type="SMART" id="SM00490">
    <property type="entry name" value="HELICc"/>
    <property type="match status" value="1"/>
</dbReference>
<dbReference type="InterPro" id="IPR051493">
    <property type="entry name" value="CHD"/>
</dbReference>
<feature type="compositionally biased region" description="Pro residues" evidence="10">
    <location>
        <begin position="368"/>
        <end position="396"/>
    </location>
</feature>
<feature type="compositionally biased region" description="Basic and acidic residues" evidence="10">
    <location>
        <begin position="3014"/>
        <end position="3028"/>
    </location>
</feature>
<feature type="compositionally biased region" description="Polar residues" evidence="10">
    <location>
        <begin position="3545"/>
        <end position="3555"/>
    </location>
</feature>
<feature type="region of interest" description="Disordered" evidence="10">
    <location>
        <begin position="182"/>
        <end position="213"/>
    </location>
</feature>
<feature type="compositionally biased region" description="Basic and acidic residues" evidence="10">
    <location>
        <begin position="3424"/>
        <end position="3433"/>
    </location>
</feature>
<feature type="compositionally biased region" description="Basic residues" evidence="10">
    <location>
        <begin position="2944"/>
        <end position="2956"/>
    </location>
</feature>
<feature type="region of interest" description="Disordered" evidence="10">
    <location>
        <begin position="954"/>
        <end position="1115"/>
    </location>
</feature>
<keyword evidence="4" id="KW-0378">Hydrolase</keyword>
<feature type="compositionally biased region" description="Basic residues" evidence="10">
    <location>
        <begin position="3052"/>
        <end position="3069"/>
    </location>
</feature>
<evidence type="ECO:0000256" key="7">
    <source>
        <dbReference type="ARBA" id="ARBA00023125"/>
    </source>
</evidence>
<feature type="compositionally biased region" description="Low complexity" evidence="10">
    <location>
        <begin position="397"/>
        <end position="415"/>
    </location>
</feature>
<keyword evidence="15" id="KW-1185">Reference proteome</keyword>
<dbReference type="FunFam" id="3.40.50.300:FF:000015">
    <property type="entry name" value="chromodomain-helicase-DNA-binding protein 9 isoform X1"/>
    <property type="match status" value="1"/>
</dbReference>
<feature type="compositionally biased region" description="Basic and acidic residues" evidence="10">
    <location>
        <begin position="1154"/>
        <end position="1196"/>
    </location>
</feature>
<dbReference type="Pfam" id="PF00176">
    <property type="entry name" value="SNF2-rel_dom"/>
    <property type="match status" value="1"/>
</dbReference>
<feature type="compositionally biased region" description="Polar residues" evidence="10">
    <location>
        <begin position="3437"/>
        <end position="3475"/>
    </location>
</feature>
<feature type="region of interest" description="Disordered" evidence="10">
    <location>
        <begin position="1150"/>
        <end position="1197"/>
    </location>
</feature>
<dbReference type="InterPro" id="IPR027417">
    <property type="entry name" value="P-loop_NTPase"/>
</dbReference>
<feature type="compositionally biased region" description="Basic and acidic residues" evidence="10">
    <location>
        <begin position="3520"/>
        <end position="3531"/>
    </location>
</feature>
<feature type="compositionally biased region" description="Basic and acidic residues" evidence="10">
    <location>
        <begin position="3557"/>
        <end position="3566"/>
    </location>
</feature>
<feature type="compositionally biased region" description="Low complexity" evidence="10">
    <location>
        <begin position="3317"/>
        <end position="3327"/>
    </location>
</feature>
<feature type="compositionally biased region" description="Polar residues" evidence="10">
    <location>
        <begin position="293"/>
        <end position="320"/>
    </location>
</feature>
<feature type="compositionally biased region" description="Basic and acidic residues" evidence="10">
    <location>
        <begin position="3641"/>
        <end position="3651"/>
    </location>
</feature>
<feature type="compositionally biased region" description="Basic and acidic residues" evidence="10">
    <location>
        <begin position="2957"/>
        <end position="2979"/>
    </location>
</feature>
<dbReference type="PANTHER" id="PTHR46850">
    <property type="entry name" value="CHROMODOMAIN-HELICASE-DNA-BINDING PROTEIN 9"/>
    <property type="match status" value="1"/>
</dbReference>
<feature type="compositionally biased region" description="Low complexity" evidence="10">
    <location>
        <begin position="586"/>
        <end position="599"/>
    </location>
</feature>
<evidence type="ECO:0000256" key="1">
    <source>
        <dbReference type="ARBA" id="ARBA00004123"/>
    </source>
</evidence>
<dbReference type="Gene3D" id="3.40.50.10810">
    <property type="entry name" value="Tandem AAA-ATPase domain"/>
    <property type="match status" value="1"/>
</dbReference>
<dbReference type="SMART" id="SM00298">
    <property type="entry name" value="CHROMO"/>
    <property type="match status" value="2"/>
</dbReference>
<dbReference type="CDD" id="cd18793">
    <property type="entry name" value="SF2_C_SNF"/>
    <property type="match status" value="1"/>
</dbReference>
<dbReference type="PROSITE" id="PS51194">
    <property type="entry name" value="HELICASE_CTER"/>
    <property type="match status" value="1"/>
</dbReference>
<feature type="compositionally biased region" description="Low complexity" evidence="10">
    <location>
        <begin position="607"/>
        <end position="635"/>
    </location>
</feature>
<feature type="domain" description="Helicase C-terminal" evidence="13">
    <location>
        <begin position="1676"/>
        <end position="1827"/>
    </location>
</feature>
<feature type="compositionally biased region" description="Polar residues" evidence="10">
    <location>
        <begin position="2787"/>
        <end position="2798"/>
    </location>
</feature>
<feature type="compositionally biased region" description="Basic and acidic residues" evidence="10">
    <location>
        <begin position="2572"/>
        <end position="2582"/>
    </location>
</feature>
<dbReference type="InterPro" id="IPR000953">
    <property type="entry name" value="Chromo/chromo_shadow_dom"/>
</dbReference>
<keyword evidence="2" id="KW-0677">Repeat</keyword>
<dbReference type="FunFam" id="3.40.50.10810:FF:000003">
    <property type="entry name" value="chromodomain-helicase-DNA-binding protein 8 isoform X4"/>
    <property type="match status" value="1"/>
</dbReference>
<keyword evidence="9" id="KW-0539">Nucleus</keyword>
<feature type="compositionally biased region" description="Low complexity" evidence="10">
    <location>
        <begin position="864"/>
        <end position="877"/>
    </location>
</feature>
<dbReference type="RefSeq" id="XP_066921073.1">
    <property type="nucleotide sequence ID" value="XM_067064972.1"/>
</dbReference>
<feature type="region of interest" description="Disordered" evidence="10">
    <location>
        <begin position="2065"/>
        <end position="2097"/>
    </location>
</feature>
<evidence type="ECO:0000259" key="11">
    <source>
        <dbReference type="PROSITE" id="PS50013"/>
    </source>
</evidence>
<dbReference type="SUPFAM" id="SSF54160">
    <property type="entry name" value="Chromo domain-like"/>
    <property type="match status" value="1"/>
</dbReference>
<keyword evidence="5" id="KW-0067">ATP-binding</keyword>
<evidence type="ECO:0000256" key="4">
    <source>
        <dbReference type="ARBA" id="ARBA00022801"/>
    </source>
</evidence>
<dbReference type="PANTHER" id="PTHR46850:SF1">
    <property type="entry name" value="CHROMODOMAIN-HELICASE-DNA-BINDING PROTEIN 9"/>
    <property type="match status" value="1"/>
</dbReference>
<dbReference type="SMART" id="SM00487">
    <property type="entry name" value="DEXDc"/>
    <property type="match status" value="1"/>
</dbReference>
<dbReference type="FunFam" id="2.40.50.40:FF:000001">
    <property type="entry name" value="chromodomain-helicase-DNA-binding protein 8 isoform X4"/>
    <property type="match status" value="1"/>
</dbReference>
<feature type="compositionally biased region" description="Low complexity" evidence="10">
    <location>
        <begin position="725"/>
        <end position="761"/>
    </location>
</feature>
<feature type="compositionally biased region" description="Basic and acidic residues" evidence="10">
    <location>
        <begin position="3344"/>
        <end position="3376"/>
    </location>
</feature>
<dbReference type="GeneID" id="136808437"/>
<dbReference type="InterPro" id="IPR049730">
    <property type="entry name" value="SNF2/RAD54-like_C"/>
</dbReference>
<feature type="compositionally biased region" description="Basic and acidic residues" evidence="10">
    <location>
        <begin position="1019"/>
        <end position="1029"/>
    </location>
</feature>
<dbReference type="SUPFAM" id="SSF52540">
    <property type="entry name" value="P-loop containing nucleoside triphosphate hydrolases"/>
    <property type="match status" value="2"/>
</dbReference>
<feature type="region of interest" description="Disordered" evidence="10">
    <location>
        <begin position="582"/>
        <end position="635"/>
    </location>
</feature>
<feature type="region of interest" description="Disordered" evidence="10">
    <location>
        <begin position="2738"/>
        <end position="2768"/>
    </location>
</feature>
<feature type="compositionally biased region" description="Low complexity" evidence="10">
    <location>
        <begin position="324"/>
        <end position="367"/>
    </location>
</feature>
<feature type="compositionally biased region" description="Basic and acidic residues" evidence="10">
    <location>
        <begin position="2925"/>
        <end position="2943"/>
    </location>
</feature>
<dbReference type="CDD" id="cd18668">
    <property type="entry name" value="CD1_tandem_CHD5-9_like"/>
    <property type="match status" value="1"/>
</dbReference>
<reference evidence="14" key="1">
    <citation type="submission" date="2021-01" db="UniProtKB">
        <authorList>
            <consortium name="EnsemblMetazoa"/>
        </authorList>
    </citation>
    <scope>IDENTIFICATION</scope>
</reference>
<dbReference type="InterPro" id="IPR000330">
    <property type="entry name" value="SNF2_N"/>
</dbReference>
<dbReference type="OrthoDB" id="5857104at2759"/>
<keyword evidence="7" id="KW-0238">DNA-binding</keyword>
<feature type="domain" description="Chromo" evidence="11">
    <location>
        <begin position="1261"/>
        <end position="1327"/>
    </location>
</feature>
<dbReference type="Pfam" id="PF23078">
    <property type="entry name" value="HTH_CHD6-9"/>
    <property type="match status" value="1"/>
</dbReference>
<evidence type="ECO:0000259" key="13">
    <source>
        <dbReference type="PROSITE" id="PS51194"/>
    </source>
</evidence>
<dbReference type="InterPro" id="IPR001650">
    <property type="entry name" value="Helicase_C-like"/>
</dbReference>
<evidence type="ECO:0000256" key="2">
    <source>
        <dbReference type="ARBA" id="ARBA00022737"/>
    </source>
</evidence>
<dbReference type="CDD" id="cd17995">
    <property type="entry name" value="DEXHc_CHD6_7_8_9"/>
    <property type="match status" value="1"/>
</dbReference>
<feature type="region of interest" description="Disordered" evidence="10">
    <location>
        <begin position="3207"/>
        <end position="4025"/>
    </location>
</feature>
<dbReference type="GO" id="GO:0003677">
    <property type="term" value="F:DNA binding"/>
    <property type="evidence" value="ECO:0007669"/>
    <property type="project" value="UniProtKB-KW"/>
</dbReference>
<keyword evidence="6" id="KW-0805">Transcription regulation</keyword>
<dbReference type="GO" id="GO:0005634">
    <property type="term" value="C:nucleus"/>
    <property type="evidence" value="ECO:0007669"/>
    <property type="project" value="UniProtKB-SubCell"/>
</dbReference>
<dbReference type="Gene3D" id="3.40.50.300">
    <property type="entry name" value="P-loop containing nucleotide triphosphate hydrolases"/>
    <property type="match status" value="1"/>
</dbReference>
<protein>
    <submittedName>
        <fullName evidence="14">Uncharacterized protein</fullName>
    </submittedName>
</protein>
<feature type="compositionally biased region" description="Basic and acidic residues" evidence="10">
    <location>
        <begin position="1043"/>
        <end position="1070"/>
    </location>
</feature>